<sequence length="107" mass="12085">MTRTTPELAPSSPTRLATTYDYEHATGPYTVDQWNRVSNLEPSDPEAETLPLGHRGLLVPAIFIEKQEPTIISSEMFDIPVLTSEFIKIPIYLQRNVKNSIQTAQKK</sequence>
<reference evidence="1 2" key="1">
    <citation type="journal article" date="2019" name="Sci. Rep.">
        <title>Orb-weaving spider Araneus ventricosus genome elucidates the spidroin gene catalogue.</title>
        <authorList>
            <person name="Kono N."/>
            <person name="Nakamura H."/>
            <person name="Ohtoshi R."/>
            <person name="Moran D.A.P."/>
            <person name="Shinohara A."/>
            <person name="Yoshida Y."/>
            <person name="Fujiwara M."/>
            <person name="Mori M."/>
            <person name="Tomita M."/>
            <person name="Arakawa K."/>
        </authorList>
    </citation>
    <scope>NUCLEOTIDE SEQUENCE [LARGE SCALE GENOMIC DNA]</scope>
</reference>
<dbReference type="Proteomes" id="UP000499080">
    <property type="component" value="Unassembled WGS sequence"/>
</dbReference>
<comment type="caution">
    <text evidence="1">The sequence shown here is derived from an EMBL/GenBank/DDBJ whole genome shotgun (WGS) entry which is preliminary data.</text>
</comment>
<evidence type="ECO:0000313" key="2">
    <source>
        <dbReference type="Proteomes" id="UP000499080"/>
    </source>
</evidence>
<dbReference type="EMBL" id="BGPR01000519">
    <property type="protein sequence ID" value="GBM24450.1"/>
    <property type="molecule type" value="Genomic_DNA"/>
</dbReference>
<proteinExistence type="predicted"/>
<gene>
    <name evidence="1" type="ORF">AVEN_41098_1</name>
</gene>
<keyword evidence="2" id="KW-1185">Reference proteome</keyword>
<name>A0A4Y2E5P3_ARAVE</name>
<dbReference type="AlphaFoldDB" id="A0A4Y2E5P3"/>
<protein>
    <submittedName>
        <fullName evidence="1">Uncharacterized protein</fullName>
    </submittedName>
</protein>
<organism evidence="1 2">
    <name type="scientific">Araneus ventricosus</name>
    <name type="common">Orbweaver spider</name>
    <name type="synonym">Epeira ventricosa</name>
    <dbReference type="NCBI Taxonomy" id="182803"/>
    <lineage>
        <taxon>Eukaryota</taxon>
        <taxon>Metazoa</taxon>
        <taxon>Ecdysozoa</taxon>
        <taxon>Arthropoda</taxon>
        <taxon>Chelicerata</taxon>
        <taxon>Arachnida</taxon>
        <taxon>Araneae</taxon>
        <taxon>Araneomorphae</taxon>
        <taxon>Entelegynae</taxon>
        <taxon>Araneoidea</taxon>
        <taxon>Araneidae</taxon>
        <taxon>Araneus</taxon>
    </lineage>
</organism>
<accession>A0A4Y2E5P3</accession>
<evidence type="ECO:0000313" key="1">
    <source>
        <dbReference type="EMBL" id="GBM24450.1"/>
    </source>
</evidence>